<dbReference type="PANTHER" id="PTHR43797:SF2">
    <property type="entry name" value="HOMOCYSTEINE_CYSTEINE SYNTHASE"/>
    <property type="match status" value="1"/>
</dbReference>
<protein>
    <submittedName>
        <fullName evidence="7">O-acetylhomoserine aminocarboxypropyltransferase</fullName>
    </submittedName>
</protein>
<evidence type="ECO:0000256" key="5">
    <source>
        <dbReference type="PIRSR" id="PIRSR001434-2"/>
    </source>
</evidence>
<reference evidence="7 8" key="1">
    <citation type="submission" date="2017-05" db="EMBL/GenBank/DDBJ databases">
        <title>Polyphasic characterization of four soil-derived phenanthrene-degrading Acidovorax strains and proposal of Acidovorax phenanthrenivorans sp. nov.</title>
        <authorList>
            <person name="Singleton D.R."/>
            <person name="Lee J."/>
            <person name="Dickey A.N."/>
            <person name="Stroud A."/>
            <person name="Scholl E.H."/>
            <person name="Wright F.A."/>
            <person name="Aitken M.D."/>
        </authorList>
    </citation>
    <scope>NUCLEOTIDE SEQUENCE [LARGE SCALE GENOMIC DNA]</scope>
    <source>
        <strain evidence="7">NA3</strain>
    </source>
</reference>
<dbReference type="PANTHER" id="PTHR43797">
    <property type="entry name" value="HOMOCYSTEINE/CYSTEINE SYNTHASE"/>
    <property type="match status" value="1"/>
</dbReference>
<dbReference type="InterPro" id="IPR006235">
    <property type="entry name" value="OAc-hSer/O-AcSer_sulfhydrylase"/>
</dbReference>
<dbReference type="InterPro" id="IPR015424">
    <property type="entry name" value="PyrdxlP-dep_Trfase"/>
</dbReference>
<dbReference type="EMBL" id="CP021361">
    <property type="protein sequence ID" value="ART53053.1"/>
    <property type="molecule type" value="Genomic_DNA"/>
</dbReference>
<dbReference type="CDD" id="cd00614">
    <property type="entry name" value="CGS_like"/>
    <property type="match status" value="1"/>
</dbReference>
<dbReference type="PROSITE" id="PS00868">
    <property type="entry name" value="CYS_MET_METAB_PP"/>
    <property type="match status" value="1"/>
</dbReference>
<evidence type="ECO:0000256" key="2">
    <source>
        <dbReference type="ARBA" id="ARBA00009077"/>
    </source>
</evidence>
<evidence type="ECO:0000256" key="1">
    <source>
        <dbReference type="ARBA" id="ARBA00001933"/>
    </source>
</evidence>
<dbReference type="KEGG" id="acin:CBP34_17205"/>
<dbReference type="InterPro" id="IPR015421">
    <property type="entry name" value="PyrdxlP-dep_Trfase_major"/>
</dbReference>
<evidence type="ECO:0000256" key="4">
    <source>
        <dbReference type="ARBA" id="ARBA00022898"/>
    </source>
</evidence>
<dbReference type="AlphaFoldDB" id="A0A240U6N9"/>
<dbReference type="GO" id="GO:0071269">
    <property type="term" value="P:L-homocysteine biosynthetic process"/>
    <property type="evidence" value="ECO:0007669"/>
    <property type="project" value="TreeGrafter"/>
</dbReference>
<organism evidence="7 8">
    <name type="scientific">Acidovorax carolinensis</name>
    <dbReference type="NCBI Taxonomy" id="553814"/>
    <lineage>
        <taxon>Bacteria</taxon>
        <taxon>Pseudomonadati</taxon>
        <taxon>Pseudomonadota</taxon>
        <taxon>Betaproteobacteria</taxon>
        <taxon>Burkholderiales</taxon>
        <taxon>Comamonadaceae</taxon>
        <taxon>Acidovorax</taxon>
    </lineage>
</organism>
<dbReference type="InterPro" id="IPR054542">
    <property type="entry name" value="Cys_met_metab_PP"/>
</dbReference>
<sequence length="440" mass="46811">MAHTPSSGADHAYGFGTRAIHAGAQPDPVTGARATPIHQTTSFVFDDAEHASSLFNLQTFGNVYSRISNPTVAVLEERIASLENGRAALACASGMAAQMAALLAILKTGDHIVAANTLYGGTVGQLGVGFSRLGIETTFVDPADPENFARAMRPNTRAVYGETIGNPLVNVLDIAAIAEVAHAHGVPLVIDNTVASPYLCNPLDFGADIVVHSATKYIGGHGTTMGGVVVEGGKFPWDNGKFPEMVEPSRAYHGVKFYETFGDFGYTMKARMEVNRTFGGVLSPMNAWQLLQGAETLHLRMREHCRNALKVAQFLQGHPKVQWVNYPGLSGSPYHALAHKQFRAVDGHPGASGILTFGAKGGAAAGEKFIDACEFLSHLANIGDAKTLVIHPASTTHRQLSEDELARAGVSADMVRLSVGIEDVDDILWDIDQALERATA</sequence>
<dbReference type="GO" id="GO:0004124">
    <property type="term" value="F:cysteine synthase activity"/>
    <property type="evidence" value="ECO:0007669"/>
    <property type="project" value="TreeGrafter"/>
</dbReference>
<dbReference type="InterPro" id="IPR000277">
    <property type="entry name" value="Cys/Met-Metab_PyrdxlP-dep_enz"/>
</dbReference>
<proteinExistence type="inferred from homology"/>
<comment type="similarity">
    <text evidence="2 6">Belongs to the trans-sulfuration enzymes family.</text>
</comment>
<dbReference type="Pfam" id="PF01053">
    <property type="entry name" value="Cys_Met_Meta_PP"/>
    <property type="match status" value="1"/>
</dbReference>
<dbReference type="FunFam" id="3.40.640.10:FF:000035">
    <property type="entry name" value="O-succinylhomoserine sulfhydrylase"/>
    <property type="match status" value="1"/>
</dbReference>
<feature type="modified residue" description="N6-(pyridoxal phosphate)lysine" evidence="5">
    <location>
        <position position="216"/>
    </location>
</feature>
<name>A0A240U6N9_9BURK</name>
<dbReference type="GO" id="GO:0006535">
    <property type="term" value="P:cysteine biosynthetic process from serine"/>
    <property type="evidence" value="ECO:0007669"/>
    <property type="project" value="TreeGrafter"/>
</dbReference>
<dbReference type="Gene3D" id="3.90.1150.10">
    <property type="entry name" value="Aspartate Aminotransferase, domain 1"/>
    <property type="match status" value="1"/>
</dbReference>
<gene>
    <name evidence="7" type="ORF">CBP34_17205</name>
</gene>
<dbReference type="RefSeq" id="WP_094098753.1">
    <property type="nucleotide sequence ID" value="NZ_CP021361.1"/>
</dbReference>
<dbReference type="NCBIfam" id="TIGR01326">
    <property type="entry name" value="OAH_OAS_sulfhy"/>
    <property type="match status" value="1"/>
</dbReference>
<dbReference type="GO" id="GO:0030170">
    <property type="term" value="F:pyridoxal phosphate binding"/>
    <property type="evidence" value="ECO:0007669"/>
    <property type="project" value="InterPro"/>
</dbReference>
<evidence type="ECO:0000256" key="3">
    <source>
        <dbReference type="ARBA" id="ARBA00022679"/>
    </source>
</evidence>
<dbReference type="Gene3D" id="3.40.640.10">
    <property type="entry name" value="Type I PLP-dependent aspartate aminotransferase-like (Major domain)"/>
    <property type="match status" value="1"/>
</dbReference>
<keyword evidence="3 7" id="KW-0808">Transferase</keyword>
<accession>A0A240U6N9</accession>
<evidence type="ECO:0000313" key="7">
    <source>
        <dbReference type="EMBL" id="ART53053.1"/>
    </source>
</evidence>
<dbReference type="Proteomes" id="UP000194432">
    <property type="component" value="Chromosome 1"/>
</dbReference>
<dbReference type="GO" id="GO:0005737">
    <property type="term" value="C:cytoplasm"/>
    <property type="evidence" value="ECO:0007669"/>
    <property type="project" value="TreeGrafter"/>
</dbReference>
<evidence type="ECO:0000313" key="8">
    <source>
        <dbReference type="Proteomes" id="UP000194432"/>
    </source>
</evidence>
<keyword evidence="8" id="KW-1185">Reference proteome</keyword>
<evidence type="ECO:0000256" key="6">
    <source>
        <dbReference type="RuleBase" id="RU362118"/>
    </source>
</evidence>
<dbReference type="GO" id="GO:0019346">
    <property type="term" value="P:transsulfuration"/>
    <property type="evidence" value="ECO:0007669"/>
    <property type="project" value="InterPro"/>
</dbReference>
<dbReference type="PIRSF" id="PIRSF001434">
    <property type="entry name" value="CGS"/>
    <property type="match status" value="1"/>
</dbReference>
<dbReference type="InterPro" id="IPR015422">
    <property type="entry name" value="PyrdxlP-dep_Trfase_small"/>
</dbReference>
<keyword evidence="4 5" id="KW-0663">Pyridoxal phosphate</keyword>
<dbReference type="SUPFAM" id="SSF53383">
    <property type="entry name" value="PLP-dependent transferases"/>
    <property type="match status" value="1"/>
</dbReference>
<comment type="cofactor">
    <cofactor evidence="1 6">
        <name>pyridoxal 5'-phosphate</name>
        <dbReference type="ChEBI" id="CHEBI:597326"/>
    </cofactor>
</comment>
<dbReference type="GO" id="GO:0003961">
    <property type="term" value="F:O-acetylhomoserine aminocarboxypropyltransferase activity"/>
    <property type="evidence" value="ECO:0007669"/>
    <property type="project" value="TreeGrafter"/>
</dbReference>